<comment type="caution">
    <text evidence="2">The sequence shown here is derived from an EMBL/GenBank/DDBJ whole genome shotgun (WGS) entry which is preliminary data.</text>
</comment>
<evidence type="ECO:0000313" key="3">
    <source>
        <dbReference type="Proteomes" id="UP001202117"/>
    </source>
</evidence>
<proteinExistence type="predicted"/>
<evidence type="ECO:0008006" key="4">
    <source>
        <dbReference type="Google" id="ProtNLM"/>
    </source>
</evidence>
<protein>
    <recommendedName>
        <fullName evidence="4">Outer membrane protein assembly factor BamC</fullName>
    </recommendedName>
</protein>
<dbReference type="PROSITE" id="PS51257">
    <property type="entry name" value="PROKAR_LIPOPROTEIN"/>
    <property type="match status" value="1"/>
</dbReference>
<feature type="chain" id="PRO_5045601669" description="Outer membrane protein assembly factor BamC" evidence="1">
    <location>
        <begin position="24"/>
        <end position="119"/>
    </location>
</feature>
<evidence type="ECO:0000256" key="1">
    <source>
        <dbReference type="SAM" id="SignalP"/>
    </source>
</evidence>
<dbReference type="EMBL" id="JAKVPY010000013">
    <property type="protein sequence ID" value="MCH4563863.1"/>
    <property type="molecule type" value="Genomic_DNA"/>
</dbReference>
<sequence length="119" mass="12747">MRFRLPAVLLMLWLAGCATPAPAPEPRELNVAASPDATLAAAMAVLMDRGYVIRHADGDLARVEAALARWPGYRVQLQVGAQGDDSRVSVTATRGGRPMAPHTLDPLLVELQDRLGLLP</sequence>
<keyword evidence="1" id="KW-0732">Signal</keyword>
<gene>
    <name evidence="2" type="ORF">MKP05_12070</name>
</gene>
<organism evidence="2 3">
    <name type="scientific">Halomonas flagellata</name>
    <dbReference type="NCBI Taxonomy" id="2920385"/>
    <lineage>
        <taxon>Bacteria</taxon>
        <taxon>Pseudomonadati</taxon>
        <taxon>Pseudomonadota</taxon>
        <taxon>Gammaproteobacteria</taxon>
        <taxon>Oceanospirillales</taxon>
        <taxon>Halomonadaceae</taxon>
        <taxon>Halomonas</taxon>
    </lineage>
</organism>
<name>A0ABS9RVH9_9GAMM</name>
<keyword evidence="3" id="KW-1185">Reference proteome</keyword>
<feature type="signal peptide" evidence="1">
    <location>
        <begin position="1"/>
        <end position="23"/>
    </location>
</feature>
<accession>A0ABS9RVH9</accession>
<evidence type="ECO:0000313" key="2">
    <source>
        <dbReference type="EMBL" id="MCH4563863.1"/>
    </source>
</evidence>
<dbReference type="Proteomes" id="UP001202117">
    <property type="component" value="Unassembled WGS sequence"/>
</dbReference>
<dbReference type="RefSeq" id="WP_240568498.1">
    <property type="nucleotide sequence ID" value="NZ_JAKVPY010000013.1"/>
</dbReference>
<reference evidence="2 3" key="1">
    <citation type="submission" date="2022-02" db="EMBL/GenBank/DDBJ databases">
        <title>Halomonas fukangensis sp. nov., a halophilic bacterium isolated from a bulk soil of Kalidium foliatum at Fukang.</title>
        <authorList>
            <person name="Huang Y."/>
        </authorList>
    </citation>
    <scope>NUCLEOTIDE SEQUENCE [LARGE SCALE GENOMIC DNA]</scope>
    <source>
        <strain evidence="2 3">EGI 63088</strain>
    </source>
</reference>